<dbReference type="EMBL" id="JACDUR010000008">
    <property type="protein sequence ID" value="MBA2895966.1"/>
    <property type="molecule type" value="Genomic_DNA"/>
</dbReference>
<evidence type="ECO:0000313" key="4">
    <source>
        <dbReference type="Proteomes" id="UP000530928"/>
    </source>
</evidence>
<accession>A0A7W0CRG7</accession>
<sequence length="224" mass="24541">MPLALIVAGLTAVGLTAGTIGDFKGDFNSSIGDFSWAGQVEKVMNQDEKAEADGVFGYRDSSFDTNLWVTIAGFALVSLLAITILVILYHLIKHLLRKIDPPQPSASRGPGVEFESEPEPVQAAVRASLEELDEGDDPRRAVIACWLRLERAATEAGRPPMAADTPEELVDRLLEDLDEEALRRLKQVYHLARYAPHEVNEEQRADARQALETLISATPVVEPV</sequence>
<dbReference type="InterPro" id="IPR025403">
    <property type="entry name" value="TgpA-like_C"/>
</dbReference>
<name>A0A7W0CRG7_9ACTN</name>
<dbReference type="RefSeq" id="WP_181614718.1">
    <property type="nucleotide sequence ID" value="NZ_BAABAM010000007.1"/>
</dbReference>
<proteinExistence type="predicted"/>
<dbReference type="Pfam" id="PF13559">
    <property type="entry name" value="DUF4129"/>
    <property type="match status" value="1"/>
</dbReference>
<evidence type="ECO:0000256" key="1">
    <source>
        <dbReference type="SAM" id="Phobius"/>
    </source>
</evidence>
<comment type="caution">
    <text evidence="3">The sequence shown here is derived from an EMBL/GenBank/DDBJ whole genome shotgun (WGS) entry which is preliminary data.</text>
</comment>
<keyword evidence="1" id="KW-0812">Transmembrane</keyword>
<feature type="domain" description="Protein-glutamine gamma-glutamyltransferase-like C-terminal" evidence="2">
    <location>
        <begin position="145"/>
        <end position="212"/>
    </location>
</feature>
<feature type="transmembrane region" description="Helical" evidence="1">
    <location>
        <begin position="67"/>
        <end position="92"/>
    </location>
</feature>
<keyword evidence="1" id="KW-1133">Transmembrane helix</keyword>
<evidence type="ECO:0000313" key="3">
    <source>
        <dbReference type="EMBL" id="MBA2895966.1"/>
    </source>
</evidence>
<protein>
    <recommendedName>
        <fullName evidence="2">Protein-glutamine gamma-glutamyltransferase-like C-terminal domain-containing protein</fullName>
    </recommendedName>
</protein>
<organism evidence="3 4">
    <name type="scientific">Nonomuraea soli</name>
    <dbReference type="NCBI Taxonomy" id="1032476"/>
    <lineage>
        <taxon>Bacteria</taxon>
        <taxon>Bacillati</taxon>
        <taxon>Actinomycetota</taxon>
        <taxon>Actinomycetes</taxon>
        <taxon>Streptosporangiales</taxon>
        <taxon>Streptosporangiaceae</taxon>
        <taxon>Nonomuraea</taxon>
    </lineage>
</organism>
<keyword evidence="4" id="KW-1185">Reference proteome</keyword>
<dbReference type="Proteomes" id="UP000530928">
    <property type="component" value="Unassembled WGS sequence"/>
</dbReference>
<keyword evidence="1" id="KW-0472">Membrane</keyword>
<reference evidence="3 4" key="1">
    <citation type="submission" date="2020-07" db="EMBL/GenBank/DDBJ databases">
        <title>Genomic Encyclopedia of Type Strains, Phase IV (KMG-IV): sequencing the most valuable type-strain genomes for metagenomic binning, comparative biology and taxonomic classification.</title>
        <authorList>
            <person name="Goeker M."/>
        </authorList>
    </citation>
    <scope>NUCLEOTIDE SEQUENCE [LARGE SCALE GENOMIC DNA]</scope>
    <source>
        <strain evidence="3 4">DSM 45533</strain>
    </source>
</reference>
<gene>
    <name evidence="3" type="ORF">HNR30_007357</name>
</gene>
<dbReference type="AlphaFoldDB" id="A0A7W0CRG7"/>
<evidence type="ECO:0000259" key="2">
    <source>
        <dbReference type="Pfam" id="PF13559"/>
    </source>
</evidence>